<feature type="compositionally biased region" description="Polar residues" evidence="1">
    <location>
        <begin position="100"/>
        <end position="111"/>
    </location>
</feature>
<evidence type="ECO:0000256" key="1">
    <source>
        <dbReference type="SAM" id="MobiDB-lite"/>
    </source>
</evidence>
<dbReference type="EMBL" id="WTPW01001633">
    <property type="protein sequence ID" value="KAF0424730.1"/>
    <property type="molecule type" value="Genomic_DNA"/>
</dbReference>
<dbReference type="AlphaFoldDB" id="A0A8H4A595"/>
<accession>A0A8H4A595</accession>
<comment type="caution">
    <text evidence="2">The sequence shown here is derived from an EMBL/GenBank/DDBJ whole genome shotgun (WGS) entry which is preliminary data.</text>
</comment>
<gene>
    <name evidence="2" type="ORF">F8M41_006456</name>
</gene>
<name>A0A8H4A595_GIGMA</name>
<reference evidence="2 3" key="1">
    <citation type="journal article" date="2019" name="Environ. Microbiol.">
        <title>At the nexus of three kingdoms: the genome of the mycorrhizal fungus Gigaspora margarita provides insights into plant, endobacterial and fungal interactions.</title>
        <authorList>
            <person name="Venice F."/>
            <person name="Ghignone S."/>
            <person name="Salvioli di Fossalunga A."/>
            <person name="Amselem J."/>
            <person name="Novero M."/>
            <person name="Xianan X."/>
            <person name="Sedzielewska Toro K."/>
            <person name="Morin E."/>
            <person name="Lipzen A."/>
            <person name="Grigoriev I.V."/>
            <person name="Henrissat B."/>
            <person name="Martin F.M."/>
            <person name="Bonfante P."/>
        </authorList>
    </citation>
    <scope>NUCLEOTIDE SEQUENCE [LARGE SCALE GENOMIC DNA]</scope>
    <source>
        <strain evidence="2 3">BEG34</strain>
    </source>
</reference>
<proteinExistence type="predicted"/>
<feature type="compositionally biased region" description="Low complexity" evidence="1">
    <location>
        <begin position="113"/>
        <end position="126"/>
    </location>
</feature>
<keyword evidence="3" id="KW-1185">Reference proteome</keyword>
<dbReference type="Proteomes" id="UP000439903">
    <property type="component" value="Unassembled WGS sequence"/>
</dbReference>
<feature type="region of interest" description="Disordered" evidence="1">
    <location>
        <begin position="1"/>
        <end position="48"/>
    </location>
</feature>
<feature type="compositionally biased region" description="Polar residues" evidence="1">
    <location>
        <begin position="137"/>
        <end position="155"/>
    </location>
</feature>
<dbReference type="OrthoDB" id="2446809at2759"/>
<sequence length="155" mass="17031">MNQTEPESHDSGKAKNTPPQPTATTPAKNTPASSNTTVGLGRQKPDVNIDPYIKAYIDESFRASTTSVINSMKQYIDSQFDRLRSWNEQLQPNINNTLAKVTQSDNNSHSTIPRASTSSSHAASSQHPHRPTDIPQPHTTEQASQEIQTTGNHIE</sequence>
<evidence type="ECO:0000313" key="3">
    <source>
        <dbReference type="Proteomes" id="UP000439903"/>
    </source>
</evidence>
<protein>
    <submittedName>
        <fullName evidence="2">Uncharacterized protein</fullName>
    </submittedName>
</protein>
<organism evidence="2 3">
    <name type="scientific">Gigaspora margarita</name>
    <dbReference type="NCBI Taxonomy" id="4874"/>
    <lineage>
        <taxon>Eukaryota</taxon>
        <taxon>Fungi</taxon>
        <taxon>Fungi incertae sedis</taxon>
        <taxon>Mucoromycota</taxon>
        <taxon>Glomeromycotina</taxon>
        <taxon>Glomeromycetes</taxon>
        <taxon>Diversisporales</taxon>
        <taxon>Gigasporaceae</taxon>
        <taxon>Gigaspora</taxon>
    </lineage>
</organism>
<feature type="region of interest" description="Disordered" evidence="1">
    <location>
        <begin position="100"/>
        <end position="155"/>
    </location>
</feature>
<feature type="compositionally biased region" description="Low complexity" evidence="1">
    <location>
        <begin position="14"/>
        <end position="32"/>
    </location>
</feature>
<feature type="compositionally biased region" description="Basic and acidic residues" evidence="1">
    <location>
        <begin position="1"/>
        <end position="13"/>
    </location>
</feature>
<evidence type="ECO:0000313" key="2">
    <source>
        <dbReference type="EMBL" id="KAF0424730.1"/>
    </source>
</evidence>